<sequence length="203" mass="22519">MLLAEVERATAVLIASVGSNPFCQAVCGWDQQILADNFRSRTENGINDGWVYVVGVEEGAIDGVLFFNPPGYDFGYSRSLGGPIRNYRERVPDAIAQWQKDSFLPAYYAHIERAMGKTGLKDSFFINLIGIDPARQGHRLGSALMETAVKLADDLGVEMMLDTQEKRTVGWYQSFGFEIRDQAEIDVKGEAVTSWGMVRPAQS</sequence>
<dbReference type="CDD" id="cd04301">
    <property type="entry name" value="NAT_SF"/>
    <property type="match status" value="1"/>
</dbReference>
<dbReference type="Gene3D" id="3.40.630.30">
    <property type="match status" value="1"/>
</dbReference>
<keyword evidence="3" id="KW-1185">Reference proteome</keyword>
<dbReference type="PANTHER" id="PTHR42791:SF1">
    <property type="entry name" value="N-ACETYLTRANSFERASE DOMAIN-CONTAINING PROTEIN"/>
    <property type="match status" value="1"/>
</dbReference>
<dbReference type="SUPFAM" id="SSF55729">
    <property type="entry name" value="Acyl-CoA N-acyltransferases (Nat)"/>
    <property type="match status" value="1"/>
</dbReference>
<dbReference type="PANTHER" id="PTHR42791">
    <property type="entry name" value="GNAT FAMILY ACETYLTRANSFERASE"/>
    <property type="match status" value="1"/>
</dbReference>
<gene>
    <name evidence="2" type="ORF">DB88DRAFT_226657</name>
</gene>
<evidence type="ECO:0000313" key="2">
    <source>
        <dbReference type="EMBL" id="KAK1924612.1"/>
    </source>
</evidence>
<accession>A0AAD9FRA2</accession>
<dbReference type="GO" id="GO:0016747">
    <property type="term" value="F:acyltransferase activity, transferring groups other than amino-acyl groups"/>
    <property type="evidence" value="ECO:0007669"/>
    <property type="project" value="InterPro"/>
</dbReference>
<proteinExistence type="predicted"/>
<dbReference type="InterPro" id="IPR016181">
    <property type="entry name" value="Acyl_CoA_acyltransferase"/>
</dbReference>
<comment type="caution">
    <text evidence="2">The sequence shown here is derived from an EMBL/GenBank/DDBJ whole genome shotgun (WGS) entry which is preliminary data.</text>
</comment>
<dbReference type="Proteomes" id="UP001182556">
    <property type="component" value="Unassembled WGS sequence"/>
</dbReference>
<protein>
    <recommendedName>
        <fullName evidence="1">N-acetyltransferase domain-containing protein</fullName>
    </recommendedName>
</protein>
<dbReference type="InterPro" id="IPR000182">
    <property type="entry name" value="GNAT_dom"/>
</dbReference>
<dbReference type="AlphaFoldDB" id="A0AAD9FRA2"/>
<evidence type="ECO:0000313" key="3">
    <source>
        <dbReference type="Proteomes" id="UP001182556"/>
    </source>
</evidence>
<dbReference type="InterPro" id="IPR052523">
    <property type="entry name" value="Trichothecene_AcTrans"/>
</dbReference>
<organism evidence="2 3">
    <name type="scientific">Papiliotrema laurentii</name>
    <name type="common">Cryptococcus laurentii</name>
    <dbReference type="NCBI Taxonomy" id="5418"/>
    <lineage>
        <taxon>Eukaryota</taxon>
        <taxon>Fungi</taxon>
        <taxon>Dikarya</taxon>
        <taxon>Basidiomycota</taxon>
        <taxon>Agaricomycotina</taxon>
        <taxon>Tremellomycetes</taxon>
        <taxon>Tremellales</taxon>
        <taxon>Rhynchogastremaceae</taxon>
        <taxon>Papiliotrema</taxon>
    </lineage>
</organism>
<dbReference type="Pfam" id="PF13508">
    <property type="entry name" value="Acetyltransf_7"/>
    <property type="match status" value="1"/>
</dbReference>
<feature type="domain" description="N-acetyltransferase" evidence="1">
    <location>
        <begin position="51"/>
        <end position="202"/>
    </location>
</feature>
<reference evidence="2" key="1">
    <citation type="submission" date="2023-02" db="EMBL/GenBank/DDBJ databases">
        <title>Identification and recombinant expression of a fungal hydrolase from Papiliotrema laurentii that hydrolyzes apple cutin and clears colloidal polyester polyurethane.</title>
        <authorList>
            <consortium name="DOE Joint Genome Institute"/>
            <person name="Roman V.A."/>
            <person name="Bojanowski C."/>
            <person name="Crable B.R."/>
            <person name="Wagner D.N."/>
            <person name="Hung C.S."/>
            <person name="Nadeau L.J."/>
            <person name="Schratz L."/>
            <person name="Haridas S."/>
            <person name="Pangilinan J."/>
            <person name="Lipzen A."/>
            <person name="Na H."/>
            <person name="Yan M."/>
            <person name="Ng V."/>
            <person name="Grigoriev I.V."/>
            <person name="Spatafora J.W."/>
            <person name="Barlow D."/>
            <person name="Biffinger J."/>
            <person name="Kelley-Loughnane N."/>
            <person name="Varaljay V.A."/>
            <person name="Crookes-Goodson W.J."/>
        </authorList>
    </citation>
    <scope>NUCLEOTIDE SEQUENCE</scope>
    <source>
        <strain evidence="2">5307AH</strain>
    </source>
</reference>
<evidence type="ECO:0000259" key="1">
    <source>
        <dbReference type="PROSITE" id="PS51186"/>
    </source>
</evidence>
<dbReference type="EMBL" id="JAODAN010000004">
    <property type="protein sequence ID" value="KAK1924612.1"/>
    <property type="molecule type" value="Genomic_DNA"/>
</dbReference>
<dbReference type="PROSITE" id="PS51186">
    <property type="entry name" value="GNAT"/>
    <property type="match status" value="1"/>
</dbReference>
<name>A0AAD9FRA2_PAPLA</name>